<dbReference type="RefSeq" id="WP_346125178.1">
    <property type="nucleotide sequence ID" value="NZ_BAAAXC010000015.1"/>
</dbReference>
<comment type="caution">
    <text evidence="4">The sequence shown here is derived from an EMBL/GenBank/DDBJ whole genome shotgun (WGS) entry which is preliminary data.</text>
</comment>
<dbReference type="Pfam" id="PF12680">
    <property type="entry name" value="SnoaL_2"/>
    <property type="match status" value="1"/>
</dbReference>
<feature type="signal peptide" evidence="2">
    <location>
        <begin position="1"/>
        <end position="21"/>
    </location>
</feature>
<dbReference type="InterPro" id="IPR032710">
    <property type="entry name" value="NTF2-like_dom_sf"/>
</dbReference>
<keyword evidence="2" id="KW-0732">Signal</keyword>
<keyword evidence="5" id="KW-1185">Reference proteome</keyword>
<evidence type="ECO:0000313" key="4">
    <source>
        <dbReference type="EMBL" id="MFB9530115.1"/>
    </source>
</evidence>
<dbReference type="SUPFAM" id="SSF54427">
    <property type="entry name" value="NTF2-like"/>
    <property type="match status" value="1"/>
</dbReference>
<gene>
    <name evidence="4" type="ORF">ACFFRN_26240</name>
</gene>
<dbReference type="Gene3D" id="3.10.450.50">
    <property type="match status" value="1"/>
</dbReference>
<evidence type="ECO:0000256" key="2">
    <source>
        <dbReference type="SAM" id="SignalP"/>
    </source>
</evidence>
<protein>
    <submittedName>
        <fullName evidence="4">Nuclear transport factor 2 family protein</fullName>
    </submittedName>
</protein>
<evidence type="ECO:0000313" key="5">
    <source>
        <dbReference type="Proteomes" id="UP001589646"/>
    </source>
</evidence>
<dbReference type="EMBL" id="JBHMCE010000008">
    <property type="protein sequence ID" value="MFB9530115.1"/>
    <property type="molecule type" value="Genomic_DNA"/>
</dbReference>
<evidence type="ECO:0000256" key="1">
    <source>
        <dbReference type="SAM" id="MobiDB-lite"/>
    </source>
</evidence>
<dbReference type="InterPro" id="IPR037401">
    <property type="entry name" value="SnoaL-like"/>
</dbReference>
<feature type="chain" id="PRO_5047144750" evidence="2">
    <location>
        <begin position="22"/>
        <end position="173"/>
    </location>
</feature>
<proteinExistence type="predicted"/>
<feature type="region of interest" description="Disordered" evidence="1">
    <location>
        <begin position="25"/>
        <end position="60"/>
    </location>
</feature>
<name>A0ABV5Q3S9_9ACTN</name>
<organism evidence="4 5">
    <name type="scientific">Nonomuraea roseola</name>
    <dbReference type="NCBI Taxonomy" id="46179"/>
    <lineage>
        <taxon>Bacteria</taxon>
        <taxon>Bacillati</taxon>
        <taxon>Actinomycetota</taxon>
        <taxon>Actinomycetes</taxon>
        <taxon>Streptosporangiales</taxon>
        <taxon>Streptosporangiaceae</taxon>
        <taxon>Nonomuraea</taxon>
    </lineage>
</organism>
<feature type="domain" description="SnoaL-like" evidence="3">
    <location>
        <begin position="70"/>
        <end position="153"/>
    </location>
</feature>
<evidence type="ECO:0000259" key="3">
    <source>
        <dbReference type="Pfam" id="PF12680"/>
    </source>
</evidence>
<dbReference type="Proteomes" id="UP001589646">
    <property type="component" value="Unassembled WGS sequence"/>
</dbReference>
<dbReference type="PROSITE" id="PS51257">
    <property type="entry name" value="PROKAR_LIPOPROTEIN"/>
    <property type="match status" value="1"/>
</dbReference>
<reference evidence="4 5" key="1">
    <citation type="submission" date="2024-09" db="EMBL/GenBank/DDBJ databases">
        <authorList>
            <person name="Sun Q."/>
            <person name="Mori K."/>
        </authorList>
    </citation>
    <scope>NUCLEOTIDE SEQUENCE [LARGE SCALE GENOMIC DNA]</scope>
    <source>
        <strain evidence="4 5">JCM 3323</strain>
    </source>
</reference>
<accession>A0ABV5Q3S9</accession>
<sequence length="173" mass="17508">MQRLRLALCVLVLLLSACSTAPPVASTAPTSAPATSASAASTPATTGPATTGPAGSVPAGSVPADHRALVDRFVAAINAGDAGQVAETFTKDARFDSVGRIYDGRAQIMDRFLVPEVIEAGGAYTLRGVSAGAGGRVIAEYDFATGHGGSEHFTYDCAVEGARFADCVGRYVG</sequence>